<dbReference type="Pfam" id="PF17677">
    <property type="entry name" value="Glyco_hydro38C2"/>
    <property type="match status" value="1"/>
</dbReference>
<dbReference type="EC" id="3.2.1.24" evidence="4"/>
<accession>A0A7I8X1L0</accession>
<dbReference type="Gene3D" id="2.70.98.30">
    <property type="entry name" value="Golgi alpha-mannosidase II, domain 4"/>
    <property type="match status" value="1"/>
</dbReference>
<gene>
    <name evidence="13" type="ORF">BXYJ_LOCUS14771</name>
</gene>
<feature type="signal peptide" evidence="11">
    <location>
        <begin position="1"/>
        <end position="16"/>
    </location>
</feature>
<evidence type="ECO:0000256" key="7">
    <source>
        <dbReference type="ARBA" id="ARBA00022833"/>
    </source>
</evidence>
<keyword evidence="5" id="KW-0479">Metal-binding</keyword>
<dbReference type="FunFam" id="2.70.98.30:FF:000003">
    <property type="entry name" value="Alpha-mannosidase"/>
    <property type="match status" value="1"/>
</dbReference>
<reference evidence="13" key="1">
    <citation type="submission" date="2020-09" db="EMBL/GenBank/DDBJ databases">
        <authorList>
            <person name="Kikuchi T."/>
        </authorList>
    </citation>
    <scope>NUCLEOTIDE SEQUENCE</scope>
    <source>
        <strain evidence="13">Ka4C1</strain>
    </source>
</reference>
<keyword evidence="6" id="KW-0378">Hydrolase</keyword>
<keyword evidence="10" id="KW-0326">Glycosidase</keyword>
<dbReference type="EMBL" id="CAJFCV020000006">
    <property type="protein sequence ID" value="CAG9130587.1"/>
    <property type="molecule type" value="Genomic_DNA"/>
</dbReference>
<keyword evidence="8" id="KW-1015">Disulfide bond</keyword>
<dbReference type="InterPro" id="IPR002654">
    <property type="entry name" value="Glyco_trans_25"/>
</dbReference>
<keyword evidence="11" id="KW-0732">Signal</keyword>
<dbReference type="Pfam" id="PF09261">
    <property type="entry name" value="Alpha-mann_mid"/>
    <property type="match status" value="1"/>
</dbReference>
<evidence type="ECO:0000313" key="13">
    <source>
        <dbReference type="EMBL" id="CAD5234680.1"/>
    </source>
</evidence>
<dbReference type="Pfam" id="PF01755">
    <property type="entry name" value="Glyco_transf_25"/>
    <property type="match status" value="1"/>
</dbReference>
<keyword evidence="7" id="KW-0862">Zinc</keyword>
<feature type="chain" id="PRO_5035384930" description="alpha-mannosidase" evidence="11">
    <location>
        <begin position="17"/>
        <end position="1497"/>
    </location>
</feature>
<dbReference type="PANTHER" id="PTHR11607:SF3">
    <property type="entry name" value="LYSOSOMAL ALPHA-MANNOSIDASE"/>
    <property type="match status" value="1"/>
</dbReference>
<evidence type="ECO:0000256" key="3">
    <source>
        <dbReference type="ARBA" id="ARBA00009792"/>
    </source>
</evidence>
<dbReference type="SMART" id="SM00872">
    <property type="entry name" value="Alpha-mann_mid"/>
    <property type="match status" value="1"/>
</dbReference>
<evidence type="ECO:0000256" key="2">
    <source>
        <dbReference type="ARBA" id="ARBA00001947"/>
    </source>
</evidence>
<comment type="catalytic activity">
    <reaction evidence="1">
        <text>Hydrolysis of terminal, non-reducing alpha-D-mannose residues in alpha-D-mannosides.</text>
        <dbReference type="EC" id="3.2.1.24"/>
    </reaction>
</comment>
<evidence type="ECO:0000256" key="4">
    <source>
        <dbReference type="ARBA" id="ARBA00012752"/>
    </source>
</evidence>
<dbReference type="Proteomes" id="UP000659654">
    <property type="component" value="Unassembled WGS sequence"/>
</dbReference>
<dbReference type="Gene3D" id="3.20.110.10">
    <property type="entry name" value="Glycoside hydrolase 38, N terminal domain"/>
    <property type="match status" value="1"/>
</dbReference>
<evidence type="ECO:0000256" key="9">
    <source>
        <dbReference type="ARBA" id="ARBA00023180"/>
    </source>
</evidence>
<sequence length="1497" mass="172718">MRRIVLFSLFLCYSYAFFGSTPDEGDYRHLYPELCIAYKVNNPISTSYSLGWLENVRYPKDRTKVLIQVDEQDKELFKQWTADFKALYSYVATEIVDPNFLDQGLKFGRRFKCGYLLITNTDIFLSENSVKDLISLKQVVVSGLMKDPFSLHSNGKGLVDSSHLTGNKIELLRVYYANPPLLIDLKHKDSSYLTFDEQNLREKVGSKSPVEIFAFSAYKMDIPIYLDNHFFYGYFIDSTKFSKVEFAQKLSSFEYQLWVNNNPVLYSNSIDPWQPTQHTFGFDKIYVINLKRRPERRRRIEKGLTMLGIEYNIFEAVDGMSLGEKEMEGIRIMPGYLDPFHKRPLKRGEIGCFLSHYHIWKEVVDNGYSRVIVFEDDIKLSENATTILREFVEDTMKTQAEWDFVYLGRKKNDAKKQEFYVSGHRYLSTVTYSYWTVGYALSLSGARKLIESKPLENLLALDEYLPIMYNDHPNPEWANYFPIRDLKAFTLYPLVVHPDKYLNEPGYLSDTENSTLVEDETTTKIFKHVGVNVQQKHLMTREFIILLIFLGLKLSSSCSWDNCPKYENDNENSIHVHIIPHTHDDMGWIKTVDDYYTGAKKRLVNVGVQFIFDSVIDELSKDKEKRFVFAEVGFLIRWIHQHKSDSKRIELFKKLVLDGQIELIGGGWVQPDEASSHYIDLIDQYSLGLSYLNQTFGACGKPKVAWQIDPFGHSREHANILAQMGYEALFLGRMHFNELEERHKNKSMEFVWAGSDDQKTNIFTGGFYTNSYAPPQNFCFDQLCADDPVVADPTLDGYNLPQMADSFIKMVRERSSVLRHNQLLLLMGGDFQYSNANMYFAQMDLLFKEINRQTPTHNITVKYSTPSCYMRSLRRLYFQVPTKSNDFFPYASSEHQYWTGYYTSKPALKGLVRKVSNFLQLVRTLRVAASLSSAEHFADEDKIERALGLTQHHDAVTGTSKEAVTVDYEKRLLEAMQIVEEITDRAFRFLSKVHHDIKLSFCPLINETVCDVTNSESVAITFFNSNSRQLDEVIEIPYYARSALVQDNKLNEVHSEITKSFRVSSQLQNPDSAPFKISFPISVPALGFKTYFITKLKTKNNYITRKNLIKTKYRKANESITIENEFIKLDFNQDGLVQNLTNVRENITSTFIQEFFFYHGDGLNNTEARSGAYIFRPNGTEPFNFPQPMQIEYYKGDLVQEVRQVVSPWISQVIRLKKGEKFVEFEYTVGPLPKEETDPITKEVVTRYSTNVKNDQTFYTDSNGRQLMKRNVNKSPTFTRNITEPVSGNYYPITSQIMVKDSKLQLSILTDRAQGGSSLKDGSVEVMIHRRAFVDDGWGVEEALDEPGLDGRGLIIRGIHRVQLAEPSKAETRLKAQDVYHRPLLALAPIQSADGYQKTTVTEFCLLAAELPVQVQIITLKALESKRILLRLEHIYQGTDDGYLSQPVRVNLSKLFKFKITNIEERDLSGLVALKAFMDSEVSLSPMQIRTFYLTLE</sequence>
<dbReference type="CDD" id="cd10810">
    <property type="entry name" value="GH38N_AMII_LAM_like"/>
    <property type="match status" value="1"/>
</dbReference>
<dbReference type="EMBL" id="CAJFDI010000006">
    <property type="protein sequence ID" value="CAD5234680.1"/>
    <property type="molecule type" value="Genomic_DNA"/>
</dbReference>
<dbReference type="PANTHER" id="PTHR11607">
    <property type="entry name" value="ALPHA-MANNOSIDASE"/>
    <property type="match status" value="1"/>
</dbReference>
<dbReference type="InterPro" id="IPR011330">
    <property type="entry name" value="Glyco_hydro/deAcase_b/a-brl"/>
</dbReference>
<dbReference type="OrthoDB" id="2016903at2759"/>
<evidence type="ECO:0000256" key="5">
    <source>
        <dbReference type="ARBA" id="ARBA00022723"/>
    </source>
</evidence>
<dbReference type="FunFam" id="1.20.1270.50:FF:000003">
    <property type="entry name" value="Alpha-mannosidase"/>
    <property type="match status" value="1"/>
</dbReference>
<dbReference type="GO" id="GO:0004559">
    <property type="term" value="F:alpha-mannosidase activity"/>
    <property type="evidence" value="ECO:0007669"/>
    <property type="project" value="UniProtKB-EC"/>
</dbReference>
<dbReference type="SUPFAM" id="SSF74650">
    <property type="entry name" value="Galactose mutarotase-like"/>
    <property type="match status" value="1"/>
</dbReference>
<dbReference type="InterPro" id="IPR015341">
    <property type="entry name" value="Glyco_hydro_38_cen"/>
</dbReference>
<evidence type="ECO:0000256" key="11">
    <source>
        <dbReference type="SAM" id="SignalP"/>
    </source>
</evidence>
<dbReference type="Gene3D" id="2.60.40.1180">
    <property type="entry name" value="Golgi alpha-mannosidase II"/>
    <property type="match status" value="1"/>
</dbReference>
<dbReference type="InterPro" id="IPR050843">
    <property type="entry name" value="Glycosyl_Hydrlase_38"/>
</dbReference>
<evidence type="ECO:0000259" key="12">
    <source>
        <dbReference type="SMART" id="SM00872"/>
    </source>
</evidence>
<dbReference type="GO" id="GO:0030246">
    <property type="term" value="F:carbohydrate binding"/>
    <property type="evidence" value="ECO:0007669"/>
    <property type="project" value="InterPro"/>
</dbReference>
<evidence type="ECO:0000256" key="1">
    <source>
        <dbReference type="ARBA" id="ARBA00000365"/>
    </source>
</evidence>
<evidence type="ECO:0000256" key="10">
    <source>
        <dbReference type="ARBA" id="ARBA00023295"/>
    </source>
</evidence>
<dbReference type="SUPFAM" id="SSF88713">
    <property type="entry name" value="Glycoside hydrolase/deacetylase"/>
    <property type="match status" value="1"/>
</dbReference>
<dbReference type="InterPro" id="IPR041147">
    <property type="entry name" value="GH38_C"/>
</dbReference>
<dbReference type="GO" id="GO:0006013">
    <property type="term" value="P:mannose metabolic process"/>
    <property type="evidence" value="ECO:0007669"/>
    <property type="project" value="InterPro"/>
</dbReference>
<dbReference type="Pfam" id="PF01074">
    <property type="entry name" value="Glyco_hydro_38N"/>
    <property type="match status" value="1"/>
</dbReference>
<keyword evidence="14" id="KW-1185">Reference proteome</keyword>
<evidence type="ECO:0000256" key="8">
    <source>
        <dbReference type="ARBA" id="ARBA00023157"/>
    </source>
</evidence>
<comment type="cofactor">
    <cofactor evidence="2">
        <name>Zn(2+)</name>
        <dbReference type="ChEBI" id="CHEBI:29105"/>
    </cofactor>
</comment>
<dbReference type="SMR" id="A0A7I8X1L0"/>
<protein>
    <recommendedName>
        <fullName evidence="4">alpha-mannosidase</fullName>
        <ecNumber evidence="4">3.2.1.24</ecNumber>
    </recommendedName>
</protein>
<name>A0A7I8X1L0_BURXY</name>
<comment type="similarity">
    <text evidence="3">Belongs to the glycosyl hydrolase 38 family.</text>
</comment>
<dbReference type="InterPro" id="IPR013780">
    <property type="entry name" value="Glyco_hydro_b"/>
</dbReference>
<dbReference type="InterPro" id="IPR037094">
    <property type="entry name" value="Glyco_hydro_38_cen_sf"/>
</dbReference>
<dbReference type="InterPro" id="IPR027291">
    <property type="entry name" value="Glyco_hydro_38_N_sf"/>
</dbReference>
<feature type="domain" description="Glycoside hydrolase family 38 central" evidence="12">
    <location>
        <begin position="896"/>
        <end position="972"/>
    </location>
</feature>
<dbReference type="InterPro" id="IPR011013">
    <property type="entry name" value="Gal_mutarotase_sf_dom"/>
</dbReference>
<dbReference type="CDD" id="cd06532">
    <property type="entry name" value="Glyco_transf_25"/>
    <property type="match status" value="1"/>
</dbReference>
<dbReference type="Pfam" id="PF07748">
    <property type="entry name" value="Glyco_hydro_38C"/>
    <property type="match status" value="1"/>
</dbReference>
<dbReference type="InterPro" id="IPR011682">
    <property type="entry name" value="Glyco_hydro_38_C"/>
</dbReference>
<proteinExistence type="inferred from homology"/>
<organism evidence="13 14">
    <name type="scientific">Bursaphelenchus xylophilus</name>
    <name type="common">Pinewood nematode worm</name>
    <name type="synonym">Aphelenchoides xylophilus</name>
    <dbReference type="NCBI Taxonomy" id="6326"/>
    <lineage>
        <taxon>Eukaryota</taxon>
        <taxon>Metazoa</taxon>
        <taxon>Ecdysozoa</taxon>
        <taxon>Nematoda</taxon>
        <taxon>Chromadorea</taxon>
        <taxon>Rhabditida</taxon>
        <taxon>Tylenchina</taxon>
        <taxon>Tylenchomorpha</taxon>
        <taxon>Aphelenchoidea</taxon>
        <taxon>Aphelenchoididae</taxon>
        <taxon>Bursaphelenchus</taxon>
    </lineage>
</organism>
<dbReference type="SUPFAM" id="SSF88688">
    <property type="entry name" value="Families 57/38 glycoside transferase middle domain"/>
    <property type="match status" value="1"/>
</dbReference>
<dbReference type="Proteomes" id="UP000582659">
    <property type="component" value="Unassembled WGS sequence"/>
</dbReference>
<comment type="caution">
    <text evidence="13">The sequence shown here is derived from an EMBL/GenBank/DDBJ whole genome shotgun (WGS) entry which is preliminary data.</text>
</comment>
<dbReference type="GO" id="GO:0046872">
    <property type="term" value="F:metal ion binding"/>
    <property type="evidence" value="ECO:0007669"/>
    <property type="project" value="UniProtKB-KW"/>
</dbReference>
<keyword evidence="9" id="KW-0325">Glycoprotein</keyword>
<dbReference type="GO" id="GO:0005764">
    <property type="term" value="C:lysosome"/>
    <property type="evidence" value="ECO:0007669"/>
    <property type="project" value="TreeGrafter"/>
</dbReference>
<dbReference type="Gene3D" id="2.60.40.1360">
    <property type="match status" value="1"/>
</dbReference>
<evidence type="ECO:0000313" key="14">
    <source>
        <dbReference type="Proteomes" id="UP000659654"/>
    </source>
</evidence>
<dbReference type="FunFam" id="1.20.1270.50:FF:000002">
    <property type="entry name" value="Alpha-mannosidase"/>
    <property type="match status" value="1"/>
</dbReference>
<dbReference type="InterPro" id="IPR000602">
    <property type="entry name" value="Glyco_hydro_38_N"/>
</dbReference>
<dbReference type="InterPro" id="IPR028995">
    <property type="entry name" value="Glyco_hydro_57/38_cen_sf"/>
</dbReference>
<evidence type="ECO:0000256" key="6">
    <source>
        <dbReference type="ARBA" id="ARBA00022801"/>
    </source>
</evidence>
<dbReference type="Gene3D" id="1.20.1270.50">
    <property type="entry name" value="Glycoside hydrolase family 38, central domain"/>
    <property type="match status" value="2"/>
</dbReference>